<comment type="caution">
    <text evidence="2">The sequence shown here is derived from an EMBL/GenBank/DDBJ whole genome shotgun (WGS) entry which is preliminary data.</text>
</comment>
<sequence>MSFPSVPLVEEVSKWKRAQVLTYLQSKKDELDLDDKHIKVIGDQEIAGRAFLELTTEKLMEDGLKRGPAETIAKLIKEIKSQPE</sequence>
<dbReference type="InterPro" id="IPR013761">
    <property type="entry name" value="SAM/pointed_sf"/>
</dbReference>
<dbReference type="SMART" id="SM00454">
    <property type="entry name" value="SAM"/>
    <property type="match status" value="1"/>
</dbReference>
<evidence type="ECO:0000259" key="1">
    <source>
        <dbReference type="SMART" id="SM00454"/>
    </source>
</evidence>
<protein>
    <submittedName>
        <fullName evidence="2">5979_t:CDS:1</fullName>
    </submittedName>
</protein>
<feature type="non-terminal residue" evidence="2">
    <location>
        <position position="84"/>
    </location>
</feature>
<dbReference type="SUPFAM" id="SSF47769">
    <property type="entry name" value="SAM/Pointed domain"/>
    <property type="match status" value="1"/>
</dbReference>
<name>A0A9N9B7V0_9GLOM</name>
<organism evidence="2 3">
    <name type="scientific">Paraglomus brasilianum</name>
    <dbReference type="NCBI Taxonomy" id="144538"/>
    <lineage>
        <taxon>Eukaryota</taxon>
        <taxon>Fungi</taxon>
        <taxon>Fungi incertae sedis</taxon>
        <taxon>Mucoromycota</taxon>
        <taxon>Glomeromycotina</taxon>
        <taxon>Glomeromycetes</taxon>
        <taxon>Paraglomerales</taxon>
        <taxon>Paraglomeraceae</taxon>
        <taxon>Paraglomus</taxon>
    </lineage>
</organism>
<evidence type="ECO:0000313" key="3">
    <source>
        <dbReference type="Proteomes" id="UP000789739"/>
    </source>
</evidence>
<gene>
    <name evidence="2" type="ORF">PBRASI_LOCUS5251</name>
</gene>
<dbReference type="InterPro" id="IPR001660">
    <property type="entry name" value="SAM"/>
</dbReference>
<dbReference type="Gene3D" id="1.10.150.50">
    <property type="entry name" value="Transcription Factor, Ets-1"/>
    <property type="match status" value="1"/>
</dbReference>
<proteinExistence type="predicted"/>
<dbReference type="AlphaFoldDB" id="A0A9N9B7V0"/>
<feature type="domain" description="SAM" evidence="1">
    <location>
        <begin position="12"/>
        <end position="82"/>
    </location>
</feature>
<accession>A0A9N9B7V0</accession>
<keyword evidence="3" id="KW-1185">Reference proteome</keyword>
<evidence type="ECO:0000313" key="2">
    <source>
        <dbReference type="EMBL" id="CAG8554252.1"/>
    </source>
</evidence>
<dbReference type="Proteomes" id="UP000789739">
    <property type="component" value="Unassembled WGS sequence"/>
</dbReference>
<dbReference type="EMBL" id="CAJVPI010000599">
    <property type="protein sequence ID" value="CAG8554252.1"/>
    <property type="molecule type" value="Genomic_DNA"/>
</dbReference>
<dbReference type="OrthoDB" id="2413601at2759"/>
<reference evidence="2" key="1">
    <citation type="submission" date="2021-06" db="EMBL/GenBank/DDBJ databases">
        <authorList>
            <person name="Kallberg Y."/>
            <person name="Tangrot J."/>
            <person name="Rosling A."/>
        </authorList>
    </citation>
    <scope>NUCLEOTIDE SEQUENCE</scope>
    <source>
        <strain evidence="2">BR232B</strain>
    </source>
</reference>